<feature type="region of interest" description="Disordered" evidence="1">
    <location>
        <begin position="60"/>
        <end position="105"/>
    </location>
</feature>
<organism evidence="4 5">
    <name type="scientific">Methylopila capsulata</name>
    <dbReference type="NCBI Taxonomy" id="61654"/>
    <lineage>
        <taxon>Bacteria</taxon>
        <taxon>Pseudomonadati</taxon>
        <taxon>Pseudomonadota</taxon>
        <taxon>Alphaproteobacteria</taxon>
        <taxon>Hyphomicrobiales</taxon>
        <taxon>Methylopilaceae</taxon>
        <taxon>Methylopila</taxon>
    </lineage>
</organism>
<evidence type="ECO:0000259" key="3">
    <source>
        <dbReference type="Pfam" id="PF06904"/>
    </source>
</evidence>
<sequence>MPNAPPGGYRRMMKSFGRSCLLVAGAVIALSTLPAAPQAFAAPRNSGSVFSEFRLPWSQQRKPVRRAKREKPAAAPARARTATPVPKPAPGRAPEPERSPPPAAAVAAAPVIAPLVAAASPSDAEATESASRVADFVAIRLAPTPEAPPLSPLPDPEAHARAEVTEVALPTGRPAPGVPLPPERAPEPTVVAMIPRAPLDGPPLPAPPDADTPPPVAAPSSDARAKDADCAALEREGAISKPLPPILGPMSCGAPLPVELSGVKLKDGSTVAIKPAAILRCETARAVTAYVRDDLAPAAEKAGPKLTEMRTASSFVCRGRNNRRNAKMSEHGLANAVDVSGFGFADGQERDVYDEALPAPFAAAVRGSACARFMTVLGPGSDGFHEDHLHLDLRKRKNRGGRLCSWRGG</sequence>
<evidence type="ECO:0000256" key="2">
    <source>
        <dbReference type="SAM" id="SignalP"/>
    </source>
</evidence>
<feature type="compositionally biased region" description="Low complexity" evidence="1">
    <location>
        <begin position="73"/>
        <end position="84"/>
    </location>
</feature>
<dbReference type="AlphaFoldDB" id="A0A9W6MRP4"/>
<reference evidence="4" key="1">
    <citation type="journal article" date="2014" name="Int. J. Syst. Evol. Microbiol.">
        <title>Complete genome sequence of Corynebacterium casei LMG S-19264T (=DSM 44701T), isolated from a smear-ripened cheese.</title>
        <authorList>
            <consortium name="US DOE Joint Genome Institute (JGI-PGF)"/>
            <person name="Walter F."/>
            <person name="Albersmeier A."/>
            <person name="Kalinowski J."/>
            <person name="Ruckert C."/>
        </authorList>
    </citation>
    <scope>NUCLEOTIDE SEQUENCE</scope>
    <source>
        <strain evidence="4">VKM B-1606</strain>
    </source>
</reference>
<evidence type="ECO:0000313" key="4">
    <source>
        <dbReference type="EMBL" id="GLK55945.1"/>
    </source>
</evidence>
<evidence type="ECO:0000256" key="1">
    <source>
        <dbReference type="SAM" id="MobiDB-lite"/>
    </source>
</evidence>
<accession>A0A9W6MRP4</accession>
<proteinExistence type="predicted"/>
<dbReference type="Proteomes" id="UP001143400">
    <property type="component" value="Unassembled WGS sequence"/>
</dbReference>
<dbReference type="EMBL" id="BSFF01000002">
    <property type="protein sequence ID" value="GLK55945.1"/>
    <property type="molecule type" value="Genomic_DNA"/>
</dbReference>
<dbReference type="InterPro" id="IPR009683">
    <property type="entry name" value="Extensin-like_C"/>
</dbReference>
<feature type="region of interest" description="Disordered" evidence="1">
    <location>
        <begin position="196"/>
        <end position="225"/>
    </location>
</feature>
<protein>
    <recommendedName>
        <fullName evidence="3">Extensin-like C-terminal domain-containing protein</fullName>
    </recommendedName>
</protein>
<feature type="domain" description="Extensin-like C-terminal" evidence="3">
    <location>
        <begin position="231"/>
        <end position="404"/>
    </location>
</feature>
<evidence type="ECO:0000313" key="5">
    <source>
        <dbReference type="Proteomes" id="UP001143400"/>
    </source>
</evidence>
<keyword evidence="2" id="KW-0732">Signal</keyword>
<feature type="compositionally biased region" description="Pro residues" evidence="1">
    <location>
        <begin position="200"/>
        <end position="217"/>
    </location>
</feature>
<feature type="compositionally biased region" description="Pro residues" evidence="1">
    <location>
        <begin position="85"/>
        <end position="103"/>
    </location>
</feature>
<gene>
    <name evidence="4" type="ORF">GCM10008170_19640</name>
</gene>
<dbReference type="Pfam" id="PF06904">
    <property type="entry name" value="Extensin-like_C"/>
    <property type="match status" value="1"/>
</dbReference>
<comment type="caution">
    <text evidence="4">The sequence shown here is derived from an EMBL/GenBank/DDBJ whole genome shotgun (WGS) entry which is preliminary data.</text>
</comment>
<name>A0A9W6MRP4_9HYPH</name>
<feature type="chain" id="PRO_5040774859" description="Extensin-like C-terminal domain-containing protein" evidence="2">
    <location>
        <begin position="42"/>
        <end position="409"/>
    </location>
</feature>
<feature type="signal peptide" evidence="2">
    <location>
        <begin position="1"/>
        <end position="41"/>
    </location>
</feature>
<reference evidence="4" key="2">
    <citation type="submission" date="2023-01" db="EMBL/GenBank/DDBJ databases">
        <authorList>
            <person name="Sun Q."/>
            <person name="Evtushenko L."/>
        </authorList>
    </citation>
    <scope>NUCLEOTIDE SEQUENCE</scope>
    <source>
        <strain evidence="4">VKM B-1606</strain>
    </source>
</reference>